<evidence type="ECO:0000313" key="6">
    <source>
        <dbReference type="EMBL" id="MBB3836344.1"/>
    </source>
</evidence>
<evidence type="ECO:0000256" key="1">
    <source>
        <dbReference type="ARBA" id="ARBA00004141"/>
    </source>
</evidence>
<keyword evidence="4 5" id="KW-0472">Membrane</keyword>
<dbReference type="InterPro" id="IPR032808">
    <property type="entry name" value="DoxX"/>
</dbReference>
<protein>
    <submittedName>
        <fullName evidence="6">Putative membrane protein YphA (DoxX/SURF4 family)</fullName>
    </submittedName>
</protein>
<feature type="transmembrane region" description="Helical" evidence="5">
    <location>
        <begin position="69"/>
        <end position="88"/>
    </location>
</feature>
<organism evidence="6 7">
    <name type="scientific">Runella defluvii</name>
    <dbReference type="NCBI Taxonomy" id="370973"/>
    <lineage>
        <taxon>Bacteria</taxon>
        <taxon>Pseudomonadati</taxon>
        <taxon>Bacteroidota</taxon>
        <taxon>Cytophagia</taxon>
        <taxon>Cytophagales</taxon>
        <taxon>Spirosomataceae</taxon>
        <taxon>Runella</taxon>
    </lineage>
</organism>
<evidence type="ECO:0000256" key="5">
    <source>
        <dbReference type="SAM" id="Phobius"/>
    </source>
</evidence>
<gene>
    <name evidence="6" type="ORF">FHS57_000326</name>
</gene>
<comment type="subcellular location">
    <subcellularLocation>
        <location evidence="1">Membrane</location>
        <topology evidence="1">Multi-pass membrane protein</topology>
    </subcellularLocation>
</comment>
<reference evidence="6 7" key="1">
    <citation type="submission" date="2020-08" db="EMBL/GenBank/DDBJ databases">
        <title>Genomic Encyclopedia of Type Strains, Phase IV (KMG-IV): sequencing the most valuable type-strain genomes for metagenomic binning, comparative biology and taxonomic classification.</title>
        <authorList>
            <person name="Goeker M."/>
        </authorList>
    </citation>
    <scope>NUCLEOTIDE SEQUENCE [LARGE SCALE GENOMIC DNA]</scope>
    <source>
        <strain evidence="6 7">DSM 17976</strain>
    </source>
</reference>
<comment type="caution">
    <text evidence="6">The sequence shown here is derived from an EMBL/GenBank/DDBJ whole genome shotgun (WGS) entry which is preliminary data.</text>
</comment>
<name>A0A7W5ZI84_9BACT</name>
<keyword evidence="7" id="KW-1185">Reference proteome</keyword>
<evidence type="ECO:0000256" key="3">
    <source>
        <dbReference type="ARBA" id="ARBA00022989"/>
    </source>
</evidence>
<keyword evidence="2 5" id="KW-0812">Transmembrane</keyword>
<feature type="transmembrane region" description="Helical" evidence="5">
    <location>
        <begin position="94"/>
        <end position="112"/>
    </location>
</feature>
<dbReference type="GO" id="GO:0016020">
    <property type="term" value="C:membrane"/>
    <property type="evidence" value="ECO:0007669"/>
    <property type="project" value="UniProtKB-SubCell"/>
</dbReference>
<evidence type="ECO:0000313" key="7">
    <source>
        <dbReference type="Proteomes" id="UP000541352"/>
    </source>
</evidence>
<dbReference type="AlphaFoldDB" id="A0A7W5ZI84"/>
<evidence type="ECO:0000256" key="4">
    <source>
        <dbReference type="ARBA" id="ARBA00023136"/>
    </source>
</evidence>
<evidence type="ECO:0000256" key="2">
    <source>
        <dbReference type="ARBA" id="ARBA00022692"/>
    </source>
</evidence>
<dbReference type="RefSeq" id="WP_221225527.1">
    <property type="nucleotide sequence ID" value="NZ_JACIBY010000001.1"/>
</dbReference>
<feature type="transmembrane region" description="Helical" evidence="5">
    <location>
        <begin position="41"/>
        <end position="62"/>
    </location>
</feature>
<accession>A0A7W5ZI84</accession>
<proteinExistence type="predicted"/>
<dbReference type="Proteomes" id="UP000541352">
    <property type="component" value="Unassembled WGS sequence"/>
</dbReference>
<keyword evidence="3 5" id="KW-1133">Transmembrane helix</keyword>
<sequence>MKITFWTTAALLFITQGLMPLFTINSEESRQVMQHLGYPPYFALMLNIFKFLGGLVILLPFLPRRIKEWAFAGFAIDFICAAVSFIAVDGFTGVLAVPLTALLVLGVCYVAYDKQASFALRSAIVQ</sequence>
<dbReference type="Pfam" id="PF13564">
    <property type="entry name" value="DoxX_2"/>
    <property type="match status" value="1"/>
</dbReference>
<dbReference type="EMBL" id="JACIBY010000001">
    <property type="protein sequence ID" value="MBB3836344.1"/>
    <property type="molecule type" value="Genomic_DNA"/>
</dbReference>